<gene>
    <name evidence="6" type="ORF">LEL_03008</name>
</gene>
<accession>A0A162K913</accession>
<feature type="compositionally biased region" description="Polar residues" evidence="4">
    <location>
        <begin position="1"/>
        <end position="10"/>
    </location>
</feature>
<dbReference type="STRING" id="1081108.A0A162K913"/>
<dbReference type="Proteomes" id="UP000076881">
    <property type="component" value="Unassembled WGS sequence"/>
</dbReference>
<dbReference type="EMBL" id="AZHF01000002">
    <property type="protein sequence ID" value="OAA79522.1"/>
    <property type="molecule type" value="Genomic_DNA"/>
</dbReference>
<organism evidence="6 7">
    <name type="scientific">Akanthomyces lecanii RCEF 1005</name>
    <dbReference type="NCBI Taxonomy" id="1081108"/>
    <lineage>
        <taxon>Eukaryota</taxon>
        <taxon>Fungi</taxon>
        <taxon>Dikarya</taxon>
        <taxon>Ascomycota</taxon>
        <taxon>Pezizomycotina</taxon>
        <taxon>Sordariomycetes</taxon>
        <taxon>Hypocreomycetidae</taxon>
        <taxon>Hypocreales</taxon>
        <taxon>Cordycipitaceae</taxon>
        <taxon>Akanthomyces</taxon>
        <taxon>Cordyceps confragosa</taxon>
    </lineage>
</organism>
<evidence type="ECO:0000313" key="6">
    <source>
        <dbReference type="EMBL" id="OAA79522.1"/>
    </source>
</evidence>
<evidence type="ECO:0000256" key="4">
    <source>
        <dbReference type="SAM" id="MobiDB-lite"/>
    </source>
</evidence>
<evidence type="ECO:0000256" key="5">
    <source>
        <dbReference type="SAM" id="Phobius"/>
    </source>
</evidence>
<sequence length="351" mass="36433">MTEGVSSSSDAAAQRAAEQARLRKERREAKIKAGGTSRLDKITGIGGRVVGDNDQAAPEAPADPAPKPAAVAASDPDEVDISEHFYSPAAARLAAQQQAMPSPPAGGFPGLPADMTEEQQAQLRQMMLGGGAPPSAEGVPGGAEEDPLMKMMAQMMGGAGGGGFPGMPGAAGAGGPNASPFAGMMGAQQPASSGPDVYSTVWRVVHALLALGLGLYIALVTPFNGTRIQRQLAFKMADGQAIAGADDAFYAKAPAADYETLGAAGLDVAKKNFFWAFATAEAVLLTTKFFLDKGRAPPPGFIWSMAGQLPMPWRGYVVSVMRYGQIFTTVRTDILLCAFVLGVCAWWRGQL</sequence>
<reference evidence="6 7" key="1">
    <citation type="journal article" date="2016" name="Genome Biol. Evol.">
        <title>Divergent and convergent evolution of fungal pathogenicity.</title>
        <authorList>
            <person name="Shang Y."/>
            <person name="Xiao G."/>
            <person name="Zheng P."/>
            <person name="Cen K."/>
            <person name="Zhan S."/>
            <person name="Wang C."/>
        </authorList>
    </citation>
    <scope>NUCLEOTIDE SEQUENCE [LARGE SCALE GENOMIC DNA]</scope>
    <source>
        <strain evidence="6 7">RCEF 1005</strain>
    </source>
</reference>
<feature type="region of interest" description="Disordered" evidence="4">
    <location>
        <begin position="1"/>
        <end position="77"/>
    </location>
</feature>
<proteinExistence type="predicted"/>
<comment type="caution">
    <text evidence="6">The sequence shown here is derived from an EMBL/GenBank/DDBJ whole genome shotgun (WGS) entry which is preliminary data.</text>
</comment>
<dbReference type="PANTHER" id="PTHR28263">
    <property type="entry name" value="GOLGI TO ER TRAFFIC PROTEIN 2"/>
    <property type="match status" value="1"/>
</dbReference>
<feature type="transmembrane region" description="Helical" evidence="5">
    <location>
        <begin position="201"/>
        <end position="220"/>
    </location>
</feature>
<dbReference type="InterPro" id="IPR028143">
    <property type="entry name" value="Get2/sif1"/>
</dbReference>
<dbReference type="PANTHER" id="PTHR28263:SF1">
    <property type="entry name" value="GOLGI TO ER TRAFFIC PROTEIN 2"/>
    <property type="match status" value="1"/>
</dbReference>
<keyword evidence="1 5" id="KW-0812">Transmembrane</keyword>
<feature type="compositionally biased region" description="Basic and acidic residues" evidence="4">
    <location>
        <begin position="18"/>
        <end position="31"/>
    </location>
</feature>
<keyword evidence="7" id="KW-1185">Reference proteome</keyword>
<evidence type="ECO:0000313" key="7">
    <source>
        <dbReference type="Proteomes" id="UP000076881"/>
    </source>
</evidence>
<evidence type="ECO:0000256" key="1">
    <source>
        <dbReference type="ARBA" id="ARBA00022692"/>
    </source>
</evidence>
<dbReference type="Pfam" id="PF08690">
    <property type="entry name" value="GET2"/>
    <property type="match status" value="1"/>
</dbReference>
<protein>
    <submittedName>
        <fullName evidence="6">GET complex, subunit GET2</fullName>
    </submittedName>
</protein>
<keyword evidence="2 5" id="KW-1133">Transmembrane helix</keyword>
<dbReference type="AlphaFoldDB" id="A0A162K913"/>
<evidence type="ECO:0000256" key="3">
    <source>
        <dbReference type="ARBA" id="ARBA00023136"/>
    </source>
</evidence>
<dbReference type="GO" id="GO:0006890">
    <property type="term" value="P:retrograde vesicle-mediated transport, Golgi to endoplasmic reticulum"/>
    <property type="evidence" value="ECO:0007669"/>
    <property type="project" value="TreeGrafter"/>
</dbReference>
<keyword evidence="3 5" id="KW-0472">Membrane</keyword>
<evidence type="ECO:0000256" key="2">
    <source>
        <dbReference type="ARBA" id="ARBA00022989"/>
    </source>
</evidence>
<feature type="transmembrane region" description="Helical" evidence="5">
    <location>
        <begin position="330"/>
        <end position="349"/>
    </location>
</feature>
<dbReference type="OrthoDB" id="5393181at2759"/>
<name>A0A162K913_CORDF</name>